<protein>
    <recommendedName>
        <fullName evidence="2">Myb-like DNA-binding domain-containing protein</fullName>
    </recommendedName>
</protein>
<dbReference type="InterPro" id="IPR054505">
    <property type="entry name" value="Myb_DNA-bind_8"/>
</dbReference>
<reference evidence="4" key="1">
    <citation type="submission" date="2015-05" db="EMBL/GenBank/DDBJ databases">
        <authorList>
            <person name="Fogelqvist Johan"/>
        </authorList>
    </citation>
    <scope>NUCLEOTIDE SEQUENCE [LARGE SCALE GENOMIC DNA]</scope>
</reference>
<feature type="region of interest" description="Disordered" evidence="1">
    <location>
        <begin position="63"/>
        <end position="148"/>
    </location>
</feature>
<feature type="compositionally biased region" description="Low complexity" evidence="1">
    <location>
        <begin position="71"/>
        <end position="96"/>
    </location>
</feature>
<proteinExistence type="predicted"/>
<gene>
    <name evidence="3" type="ORF">BN1708_002081</name>
</gene>
<evidence type="ECO:0000313" key="4">
    <source>
        <dbReference type="Proteomes" id="UP000044602"/>
    </source>
</evidence>
<accession>A0A0G4KIA8</accession>
<evidence type="ECO:0000259" key="2">
    <source>
        <dbReference type="Pfam" id="PF22980"/>
    </source>
</evidence>
<name>A0A0G4KIA8_VERLO</name>
<dbReference type="STRING" id="100787.A0A0G4KIA8"/>
<feature type="domain" description="Myb-like DNA-binding" evidence="2">
    <location>
        <begin position="16"/>
        <end position="64"/>
    </location>
</feature>
<evidence type="ECO:0000313" key="3">
    <source>
        <dbReference type="EMBL" id="CRJ95937.1"/>
    </source>
</evidence>
<dbReference type="Proteomes" id="UP000044602">
    <property type="component" value="Unassembled WGS sequence"/>
</dbReference>
<feature type="compositionally biased region" description="Basic and acidic residues" evidence="1">
    <location>
        <begin position="137"/>
        <end position="148"/>
    </location>
</feature>
<sequence>MSESTAPAGNAADTSQEALKLVICCWKNFGADNKINFQAVANELEITSKAAAHKRFERLLKTFDLKPSDLTTKGTNTATATPAASQDPSTAAAPTPAKRKRATKATAGAGEGKTKRSKSVAVPVKENDEDPFVEQNAGKKDAEEETKE</sequence>
<keyword evidence="4" id="KW-1185">Reference proteome</keyword>
<organism evidence="3 4">
    <name type="scientific">Verticillium longisporum</name>
    <name type="common">Verticillium dahliae var. longisporum</name>
    <dbReference type="NCBI Taxonomy" id="100787"/>
    <lineage>
        <taxon>Eukaryota</taxon>
        <taxon>Fungi</taxon>
        <taxon>Dikarya</taxon>
        <taxon>Ascomycota</taxon>
        <taxon>Pezizomycotina</taxon>
        <taxon>Sordariomycetes</taxon>
        <taxon>Hypocreomycetidae</taxon>
        <taxon>Glomerellales</taxon>
        <taxon>Plectosphaerellaceae</taxon>
        <taxon>Verticillium</taxon>
    </lineage>
</organism>
<dbReference type="Pfam" id="PF22980">
    <property type="entry name" value="Myb_DNA-bind_8"/>
    <property type="match status" value="1"/>
</dbReference>
<dbReference type="EMBL" id="CVQH01001113">
    <property type="protein sequence ID" value="CRJ95937.1"/>
    <property type="molecule type" value="Genomic_DNA"/>
</dbReference>
<evidence type="ECO:0000256" key="1">
    <source>
        <dbReference type="SAM" id="MobiDB-lite"/>
    </source>
</evidence>
<dbReference type="AlphaFoldDB" id="A0A0G4KIA8"/>